<comment type="caution">
    <text evidence="1">The sequence shown here is derived from an EMBL/GenBank/DDBJ whole genome shotgun (WGS) entry which is preliminary data.</text>
</comment>
<dbReference type="RefSeq" id="WP_157060988.1">
    <property type="nucleotide sequence ID" value="NZ_JQCL01000019.1"/>
</dbReference>
<dbReference type="OrthoDB" id="2333093at2"/>
<proteinExistence type="predicted"/>
<accession>A0A0R2MKJ6</accession>
<dbReference type="STRING" id="942150.IV64_GL001709"/>
<dbReference type="PATRIC" id="fig|942150.3.peg.1772"/>
<organism evidence="1 2">
    <name type="scientific">Lactiplantibacillus xiangfangensis</name>
    <dbReference type="NCBI Taxonomy" id="942150"/>
    <lineage>
        <taxon>Bacteria</taxon>
        <taxon>Bacillati</taxon>
        <taxon>Bacillota</taxon>
        <taxon>Bacilli</taxon>
        <taxon>Lactobacillales</taxon>
        <taxon>Lactobacillaceae</taxon>
        <taxon>Lactiplantibacillus</taxon>
    </lineage>
</organism>
<keyword evidence="2" id="KW-1185">Reference proteome</keyword>
<name>A0A0R2MKJ6_9LACO</name>
<evidence type="ECO:0000313" key="2">
    <source>
        <dbReference type="Proteomes" id="UP000051783"/>
    </source>
</evidence>
<sequence>MKIKIVPPKGSSEKPYVKEFNNWDEVNAYLLRKNEPIWEAIPQNEAVNFDMNEIN</sequence>
<dbReference type="Proteomes" id="UP000051783">
    <property type="component" value="Unassembled WGS sequence"/>
</dbReference>
<evidence type="ECO:0000313" key="1">
    <source>
        <dbReference type="EMBL" id="KRO14225.1"/>
    </source>
</evidence>
<protein>
    <submittedName>
        <fullName evidence="1">Uncharacterized protein</fullName>
    </submittedName>
</protein>
<gene>
    <name evidence="1" type="ORF">IV64_GL001709</name>
</gene>
<dbReference type="EMBL" id="JQCL01000019">
    <property type="protein sequence ID" value="KRO14225.1"/>
    <property type="molecule type" value="Genomic_DNA"/>
</dbReference>
<reference evidence="1 2" key="1">
    <citation type="journal article" date="2015" name="Genome Announc.">
        <title>Expanding the biotechnology potential of lactobacilli through comparative genomics of 213 strains and associated genera.</title>
        <authorList>
            <person name="Sun Z."/>
            <person name="Harris H.M."/>
            <person name="McCann A."/>
            <person name="Guo C."/>
            <person name="Argimon S."/>
            <person name="Zhang W."/>
            <person name="Yang X."/>
            <person name="Jeffery I.B."/>
            <person name="Cooney J.C."/>
            <person name="Kagawa T.F."/>
            <person name="Liu W."/>
            <person name="Song Y."/>
            <person name="Salvetti E."/>
            <person name="Wrobel A."/>
            <person name="Rasinkangas P."/>
            <person name="Parkhill J."/>
            <person name="Rea M.C."/>
            <person name="O'Sullivan O."/>
            <person name="Ritari J."/>
            <person name="Douillard F.P."/>
            <person name="Paul Ross R."/>
            <person name="Yang R."/>
            <person name="Briner A.E."/>
            <person name="Felis G.E."/>
            <person name="de Vos W.M."/>
            <person name="Barrangou R."/>
            <person name="Klaenhammer T.R."/>
            <person name="Caufield P.W."/>
            <person name="Cui Y."/>
            <person name="Zhang H."/>
            <person name="O'Toole P.W."/>
        </authorList>
    </citation>
    <scope>NUCLEOTIDE SEQUENCE [LARGE SCALE GENOMIC DNA]</scope>
    <source>
        <strain evidence="1 2">LMG 26013</strain>
    </source>
</reference>
<dbReference type="AlphaFoldDB" id="A0A0R2MKJ6"/>